<evidence type="ECO:0000313" key="7">
    <source>
        <dbReference type="Proteomes" id="UP000053881"/>
    </source>
</evidence>
<dbReference type="SUPFAM" id="SSF51215">
    <property type="entry name" value="Regulatory protein AraC"/>
    <property type="match status" value="1"/>
</dbReference>
<dbReference type="Proteomes" id="UP000053881">
    <property type="component" value="Unassembled WGS sequence"/>
</dbReference>
<evidence type="ECO:0000256" key="2">
    <source>
        <dbReference type="ARBA" id="ARBA00023125"/>
    </source>
</evidence>
<evidence type="ECO:0000313" key="6">
    <source>
        <dbReference type="EMBL" id="OAK71378.1"/>
    </source>
</evidence>
<evidence type="ECO:0000256" key="3">
    <source>
        <dbReference type="ARBA" id="ARBA00023163"/>
    </source>
</evidence>
<dbReference type="EMBL" id="LDJR01000045">
    <property type="protein sequence ID" value="OAK71378.1"/>
    <property type="molecule type" value="Genomic_DNA"/>
</dbReference>
<dbReference type="InterPro" id="IPR037923">
    <property type="entry name" value="HTH-like"/>
</dbReference>
<keyword evidence="8" id="KW-1185">Reference proteome</keyword>
<organism evidence="5 7">
    <name type="scientific">Lederbergia galactosidilytica</name>
    <dbReference type="NCBI Taxonomy" id="217031"/>
    <lineage>
        <taxon>Bacteria</taxon>
        <taxon>Bacillati</taxon>
        <taxon>Bacillota</taxon>
        <taxon>Bacilli</taxon>
        <taxon>Bacillales</taxon>
        <taxon>Bacillaceae</taxon>
        <taxon>Lederbergia</taxon>
    </lineage>
</organism>
<dbReference type="InterPro" id="IPR003313">
    <property type="entry name" value="AraC-bd"/>
</dbReference>
<dbReference type="AlphaFoldDB" id="A0A0Q9XU18"/>
<keyword evidence="1" id="KW-0805">Transcription regulation</keyword>
<dbReference type="OrthoDB" id="182534at2"/>
<dbReference type="STRING" id="217031.ABB05_10395"/>
<comment type="caution">
    <text evidence="5">The sequence shown here is derived from an EMBL/GenBank/DDBJ whole genome shotgun (WGS) entry which is preliminary data.</text>
</comment>
<dbReference type="PANTHER" id="PTHR43280:SF34">
    <property type="entry name" value="ARAC-FAMILY TRANSCRIPTIONAL REGULATOR"/>
    <property type="match status" value="1"/>
</dbReference>
<dbReference type="Gene3D" id="2.60.120.10">
    <property type="entry name" value="Jelly Rolls"/>
    <property type="match status" value="1"/>
</dbReference>
<evidence type="ECO:0000313" key="8">
    <source>
        <dbReference type="Proteomes" id="UP000077881"/>
    </source>
</evidence>
<gene>
    <name evidence="6" type="ORF">ABB05_10395</name>
    <name evidence="5" type="ORF">ACA29_15425</name>
</gene>
<dbReference type="GO" id="GO:0043565">
    <property type="term" value="F:sequence-specific DNA binding"/>
    <property type="evidence" value="ECO:0007669"/>
    <property type="project" value="InterPro"/>
</dbReference>
<name>A0A0Q9XU18_9BACI</name>
<evidence type="ECO:0000256" key="1">
    <source>
        <dbReference type="ARBA" id="ARBA00023015"/>
    </source>
</evidence>
<accession>A0A0Q9XU18</accession>
<dbReference type="Pfam" id="PF12833">
    <property type="entry name" value="HTH_18"/>
    <property type="match status" value="1"/>
</dbReference>
<proteinExistence type="predicted"/>
<dbReference type="PROSITE" id="PS01124">
    <property type="entry name" value="HTH_ARAC_FAMILY_2"/>
    <property type="match status" value="1"/>
</dbReference>
<dbReference type="InterPro" id="IPR009057">
    <property type="entry name" value="Homeodomain-like_sf"/>
</dbReference>
<dbReference type="GO" id="GO:0003700">
    <property type="term" value="F:DNA-binding transcription factor activity"/>
    <property type="evidence" value="ECO:0007669"/>
    <property type="project" value="InterPro"/>
</dbReference>
<protein>
    <submittedName>
        <fullName evidence="5">Transcriptional regulator</fullName>
    </submittedName>
</protein>
<sequence>MDKQILQYSSNHFFMNHMVSDPPYDVATHIHDFYELFYFVSGDLTYYIEGQAYKLYPNDLIITNSKELHRIVFNSASRYERKYIHFQPEYISSYQTDEYNMLSYIENRKLGNFNRIPAKNVIEDGIFELWNHIDETSQENSPESKIMVKTYFIQMLIAINKVLSKYNQSYISNHKYSQKIVSILDFINKNLSEKITLNILEDRFYVSKYYLCHVFKKNTGFTVMEYVTYKRVMKAIELLISGNPALDVAHTVGFGDYSTFYKAFKKITGFSPNQYFKATK</sequence>
<dbReference type="Gene3D" id="1.10.10.60">
    <property type="entry name" value="Homeodomain-like"/>
    <property type="match status" value="2"/>
</dbReference>
<dbReference type="SUPFAM" id="SSF46689">
    <property type="entry name" value="Homeodomain-like"/>
    <property type="match status" value="2"/>
</dbReference>
<keyword evidence="2" id="KW-0238">DNA-binding</keyword>
<evidence type="ECO:0000259" key="4">
    <source>
        <dbReference type="PROSITE" id="PS01124"/>
    </source>
</evidence>
<dbReference type="InterPro" id="IPR018060">
    <property type="entry name" value="HTH_AraC"/>
</dbReference>
<reference evidence="5 7" key="2">
    <citation type="submission" date="2015-06" db="EMBL/GenBank/DDBJ databases">
        <title>Genome sequencing project of Bacillus galactosidilyticus PL133.</title>
        <authorList>
            <person name="Gaiero J."/>
            <person name="Nicol R."/>
            <person name="Habash M."/>
        </authorList>
    </citation>
    <scope>NUCLEOTIDE SEQUENCE [LARGE SCALE GENOMIC DNA]</scope>
    <source>
        <strain evidence="5 7">PL133</strain>
    </source>
</reference>
<feature type="domain" description="HTH araC/xylS-type" evidence="4">
    <location>
        <begin position="181"/>
        <end position="278"/>
    </location>
</feature>
<dbReference type="PATRIC" id="fig|217031.4.peg.5237"/>
<evidence type="ECO:0000313" key="5">
    <source>
        <dbReference type="EMBL" id="KRG11750.1"/>
    </source>
</evidence>
<dbReference type="SMART" id="SM00342">
    <property type="entry name" value="HTH_ARAC"/>
    <property type="match status" value="1"/>
</dbReference>
<dbReference type="EMBL" id="LGPB01000113">
    <property type="protein sequence ID" value="KRG11750.1"/>
    <property type="molecule type" value="Genomic_DNA"/>
</dbReference>
<reference evidence="6 8" key="1">
    <citation type="submission" date="2015-05" db="EMBL/GenBank/DDBJ databases">
        <title>Comparison of genome.</title>
        <authorList>
            <person name="Zheng Z."/>
            <person name="Sun M."/>
        </authorList>
    </citation>
    <scope>NUCLEOTIDE SEQUENCE [LARGE SCALE GENOMIC DNA]</scope>
    <source>
        <strain evidence="6 8">G25-74</strain>
    </source>
</reference>
<dbReference type="InterPro" id="IPR014710">
    <property type="entry name" value="RmlC-like_jellyroll"/>
</dbReference>
<dbReference type="PANTHER" id="PTHR43280">
    <property type="entry name" value="ARAC-FAMILY TRANSCRIPTIONAL REGULATOR"/>
    <property type="match status" value="1"/>
</dbReference>
<dbReference type="Proteomes" id="UP000077881">
    <property type="component" value="Unassembled WGS sequence"/>
</dbReference>
<dbReference type="Pfam" id="PF02311">
    <property type="entry name" value="AraC_binding"/>
    <property type="match status" value="1"/>
</dbReference>
<dbReference type="RefSeq" id="WP_057989103.1">
    <property type="nucleotide sequence ID" value="NZ_JAGGKH010000001.1"/>
</dbReference>
<keyword evidence="3" id="KW-0804">Transcription</keyword>